<keyword evidence="3" id="KW-1185">Reference proteome</keyword>
<name>A0A3N4HNX6_ASCIM</name>
<dbReference type="SUPFAM" id="SSF81383">
    <property type="entry name" value="F-box domain"/>
    <property type="match status" value="1"/>
</dbReference>
<dbReference type="Proteomes" id="UP000275078">
    <property type="component" value="Unassembled WGS sequence"/>
</dbReference>
<protein>
    <recommendedName>
        <fullName evidence="1">F-box domain-containing protein</fullName>
    </recommendedName>
</protein>
<accession>A0A3N4HNX6</accession>
<evidence type="ECO:0000313" key="2">
    <source>
        <dbReference type="EMBL" id="RPA74188.1"/>
    </source>
</evidence>
<dbReference type="CDD" id="cd09917">
    <property type="entry name" value="F-box_SF"/>
    <property type="match status" value="1"/>
</dbReference>
<dbReference type="InterPro" id="IPR001810">
    <property type="entry name" value="F-box_dom"/>
</dbReference>
<dbReference type="AlphaFoldDB" id="A0A3N4HNX6"/>
<evidence type="ECO:0000313" key="3">
    <source>
        <dbReference type="Proteomes" id="UP000275078"/>
    </source>
</evidence>
<reference evidence="2 3" key="1">
    <citation type="journal article" date="2018" name="Nat. Ecol. Evol.">
        <title>Pezizomycetes genomes reveal the molecular basis of ectomycorrhizal truffle lifestyle.</title>
        <authorList>
            <person name="Murat C."/>
            <person name="Payen T."/>
            <person name="Noel B."/>
            <person name="Kuo A."/>
            <person name="Morin E."/>
            <person name="Chen J."/>
            <person name="Kohler A."/>
            <person name="Krizsan K."/>
            <person name="Balestrini R."/>
            <person name="Da Silva C."/>
            <person name="Montanini B."/>
            <person name="Hainaut M."/>
            <person name="Levati E."/>
            <person name="Barry K.W."/>
            <person name="Belfiori B."/>
            <person name="Cichocki N."/>
            <person name="Clum A."/>
            <person name="Dockter R.B."/>
            <person name="Fauchery L."/>
            <person name="Guy J."/>
            <person name="Iotti M."/>
            <person name="Le Tacon F."/>
            <person name="Lindquist E.A."/>
            <person name="Lipzen A."/>
            <person name="Malagnac F."/>
            <person name="Mello A."/>
            <person name="Molinier V."/>
            <person name="Miyauchi S."/>
            <person name="Poulain J."/>
            <person name="Riccioni C."/>
            <person name="Rubini A."/>
            <person name="Sitrit Y."/>
            <person name="Splivallo R."/>
            <person name="Traeger S."/>
            <person name="Wang M."/>
            <person name="Zifcakova L."/>
            <person name="Wipf D."/>
            <person name="Zambonelli A."/>
            <person name="Paolocci F."/>
            <person name="Nowrousian M."/>
            <person name="Ottonello S."/>
            <person name="Baldrian P."/>
            <person name="Spatafora J.W."/>
            <person name="Henrissat B."/>
            <person name="Nagy L.G."/>
            <person name="Aury J.M."/>
            <person name="Wincker P."/>
            <person name="Grigoriev I.V."/>
            <person name="Bonfante P."/>
            <person name="Martin F.M."/>
        </authorList>
    </citation>
    <scope>NUCLEOTIDE SEQUENCE [LARGE SCALE GENOMIC DNA]</scope>
    <source>
        <strain evidence="2 3">RN42</strain>
    </source>
</reference>
<organism evidence="2 3">
    <name type="scientific">Ascobolus immersus RN42</name>
    <dbReference type="NCBI Taxonomy" id="1160509"/>
    <lineage>
        <taxon>Eukaryota</taxon>
        <taxon>Fungi</taxon>
        <taxon>Dikarya</taxon>
        <taxon>Ascomycota</taxon>
        <taxon>Pezizomycotina</taxon>
        <taxon>Pezizomycetes</taxon>
        <taxon>Pezizales</taxon>
        <taxon>Ascobolaceae</taxon>
        <taxon>Ascobolus</taxon>
    </lineage>
</organism>
<sequence length="299" mass="34353">MDLSSSNHQCPLLSLPNEILITILKNLSTGYDQLHASQTCRRLYAASTVRSLEAAYKLDIEILAQHEKAHAKAYQIKFMYACSYCMKLRPMHHFTKNQALKKGPRTRICLFCISEGSRIIRRKTSPYRLRQCLVARPMLYWFGLSICACLLCHRLRLCPSVGSFGHQRYCYGCGVKGRHVGVEDIVGWLRCCGTDRRTSLENVIAALDYFDMVTRMGVVNHWPWLKEMMTARLYRTVDTIITQEVQDPANIVAVGMGEQAEYWRGVLMNTLHPFFGGTLTSLTTNYPPEWWQNEEVIDE</sequence>
<gene>
    <name evidence="2" type="ORF">BJ508DRAFT_313089</name>
</gene>
<proteinExistence type="predicted"/>
<dbReference type="InterPro" id="IPR036047">
    <property type="entry name" value="F-box-like_dom_sf"/>
</dbReference>
<dbReference type="Pfam" id="PF12937">
    <property type="entry name" value="F-box-like"/>
    <property type="match status" value="1"/>
</dbReference>
<dbReference type="SMART" id="SM00256">
    <property type="entry name" value="FBOX"/>
    <property type="match status" value="1"/>
</dbReference>
<feature type="domain" description="F-box" evidence="1">
    <location>
        <begin position="15"/>
        <end position="56"/>
    </location>
</feature>
<evidence type="ECO:0000259" key="1">
    <source>
        <dbReference type="SMART" id="SM00256"/>
    </source>
</evidence>
<dbReference type="EMBL" id="ML119797">
    <property type="protein sequence ID" value="RPA74188.1"/>
    <property type="molecule type" value="Genomic_DNA"/>
</dbReference>